<dbReference type="Pfam" id="PF01551">
    <property type="entry name" value="Peptidase_M23"/>
    <property type="match status" value="1"/>
</dbReference>
<evidence type="ECO:0000256" key="6">
    <source>
        <dbReference type="ARBA" id="ARBA00023049"/>
    </source>
</evidence>
<dbReference type="Gene3D" id="2.70.70.10">
    <property type="entry name" value="Glucose Permease (Domain IIA)"/>
    <property type="match status" value="1"/>
</dbReference>
<feature type="domain" description="M23ase beta-sheet core" evidence="9">
    <location>
        <begin position="541"/>
        <end position="638"/>
    </location>
</feature>
<dbReference type="GO" id="GO:0016787">
    <property type="term" value="F:hydrolase activity"/>
    <property type="evidence" value="ECO:0007669"/>
    <property type="project" value="UniProtKB-KW"/>
</dbReference>
<keyword evidence="2" id="KW-0645">Protease</keyword>
<keyword evidence="11" id="KW-1185">Reference proteome</keyword>
<organism evidence="10 11">
    <name type="scientific">Bosea vestrisii</name>
    <dbReference type="NCBI Taxonomy" id="151416"/>
    <lineage>
        <taxon>Bacteria</taxon>
        <taxon>Pseudomonadati</taxon>
        <taxon>Pseudomonadota</taxon>
        <taxon>Alphaproteobacteria</taxon>
        <taxon>Hyphomicrobiales</taxon>
        <taxon>Boseaceae</taxon>
        <taxon>Bosea</taxon>
    </lineage>
</organism>
<sequence length="679" mass="73209">MNAPPDFRAPHEPLTPEATALLVDLGIEPPITPAGASPAGMDRRGVSLRWLAACLLVGSCGAALLGGAILVAVRGDTSFAERPEPVTPHQTTSAGGGARKGDKLVAEQPIASARHSVRAPMSQRIGDREVIRVRPFVRLSTNLSLTSGVYAANIPPFNPLRLFAEGAPSGERYAEPVTEMADADVSITKRDLADMPIVPGKANLTDADVVNQMEEERANLAAADRRAALPIPPQLMLSRTLAQGSQTAGAAGNLLSYAPATDTSFSGIEVRVVPENVTNAPKTPMAATREPQVEEKLLITRRGENFETVVRNAGASRDQIVSMMKAFDGRVKVAALPEGQVLQALFAPGPRPGDPRQIVRVALLDNGRPSAAVAVNDKGLFVPVSLPRAETTGPSQKSQVSAQDDESEEEEEGGTGARLYESLYETGLRHDLPRPLIDELVRIFSYDLDFQQRVRGGDNLEVIFTDDDDGGERAEILSASLTVNGETRQVFRYQAPEDGLIDYFDSDGRSLKKFLLRKPISEGEMRSGFGMRYHPIMRYSKMHTGIDWANKIGTPILAAGNGTIIKAEWDSGYGRRIEIQHANGYVTSYSHQSAFAKGIAPGVKVRQGQVIGFLGSTGLSTGPHLHYEVLVNGNFVNPMKIKVPRGRELDGKALVEFKRQRDEVLGLIEKAGGQTAQLR</sequence>
<dbReference type="InterPro" id="IPR016047">
    <property type="entry name" value="M23ase_b-sheet_dom"/>
</dbReference>
<feature type="transmembrane region" description="Helical" evidence="8">
    <location>
        <begin position="50"/>
        <end position="73"/>
    </location>
</feature>
<feature type="region of interest" description="Disordered" evidence="7">
    <location>
        <begin position="387"/>
        <end position="417"/>
    </location>
</feature>
<evidence type="ECO:0000256" key="3">
    <source>
        <dbReference type="ARBA" id="ARBA00022723"/>
    </source>
</evidence>
<evidence type="ECO:0000256" key="1">
    <source>
        <dbReference type="ARBA" id="ARBA00001947"/>
    </source>
</evidence>
<keyword evidence="8" id="KW-0472">Membrane</keyword>
<dbReference type="InterPro" id="IPR011055">
    <property type="entry name" value="Dup_hybrid_motif"/>
</dbReference>
<evidence type="ECO:0000256" key="2">
    <source>
        <dbReference type="ARBA" id="ARBA00022670"/>
    </source>
</evidence>
<keyword evidence="3" id="KW-0479">Metal-binding</keyword>
<dbReference type="SUPFAM" id="SSF51261">
    <property type="entry name" value="Duplicated hybrid motif"/>
    <property type="match status" value="1"/>
</dbReference>
<dbReference type="Gene3D" id="3.10.450.350">
    <property type="match status" value="1"/>
</dbReference>
<comment type="caution">
    <text evidence="10">The sequence shown here is derived from an EMBL/GenBank/DDBJ whole genome shotgun (WGS) entry which is preliminary data.</text>
</comment>
<dbReference type="EC" id="3.4.24.-" evidence="10"/>
<keyword evidence="8" id="KW-0812">Transmembrane</keyword>
<evidence type="ECO:0000256" key="8">
    <source>
        <dbReference type="SAM" id="Phobius"/>
    </source>
</evidence>
<dbReference type="RefSeq" id="WP_377011020.1">
    <property type="nucleotide sequence ID" value="NZ_JBHSLV010000042.1"/>
</dbReference>
<evidence type="ECO:0000256" key="4">
    <source>
        <dbReference type="ARBA" id="ARBA00022801"/>
    </source>
</evidence>
<comment type="cofactor">
    <cofactor evidence="1">
        <name>Zn(2+)</name>
        <dbReference type="ChEBI" id="CHEBI:29105"/>
    </cofactor>
</comment>
<dbReference type="EMBL" id="JBHSLV010000042">
    <property type="protein sequence ID" value="MFC5395218.1"/>
    <property type="molecule type" value="Genomic_DNA"/>
</dbReference>
<evidence type="ECO:0000313" key="10">
    <source>
        <dbReference type="EMBL" id="MFC5395218.1"/>
    </source>
</evidence>
<evidence type="ECO:0000259" key="9">
    <source>
        <dbReference type="Pfam" id="PF01551"/>
    </source>
</evidence>
<dbReference type="InterPro" id="IPR050570">
    <property type="entry name" value="Cell_wall_metabolism_enzyme"/>
</dbReference>
<keyword evidence="5" id="KW-0862">Zinc</keyword>
<dbReference type="PANTHER" id="PTHR21666">
    <property type="entry name" value="PEPTIDASE-RELATED"/>
    <property type="match status" value="1"/>
</dbReference>
<protein>
    <submittedName>
        <fullName evidence="10">M23 family metallopeptidase</fullName>
        <ecNumber evidence="10">3.4.24.-</ecNumber>
    </submittedName>
</protein>
<keyword evidence="8" id="KW-1133">Transmembrane helix</keyword>
<evidence type="ECO:0000256" key="7">
    <source>
        <dbReference type="SAM" id="MobiDB-lite"/>
    </source>
</evidence>
<evidence type="ECO:0000256" key="5">
    <source>
        <dbReference type="ARBA" id="ARBA00022833"/>
    </source>
</evidence>
<keyword evidence="4 10" id="KW-0378">Hydrolase</keyword>
<feature type="compositionally biased region" description="Polar residues" evidence="7">
    <location>
        <begin position="392"/>
        <end position="402"/>
    </location>
</feature>
<name>A0ABW0HFT2_9HYPH</name>
<keyword evidence="6" id="KW-0482">Metalloprotease</keyword>
<dbReference type="PANTHER" id="PTHR21666:SF288">
    <property type="entry name" value="CELL DIVISION PROTEIN YTFB"/>
    <property type="match status" value="1"/>
</dbReference>
<dbReference type="CDD" id="cd12797">
    <property type="entry name" value="M23_peptidase"/>
    <property type="match status" value="1"/>
</dbReference>
<dbReference type="Proteomes" id="UP001596104">
    <property type="component" value="Unassembled WGS sequence"/>
</dbReference>
<reference evidence="11" key="1">
    <citation type="journal article" date="2019" name="Int. J. Syst. Evol. Microbiol.">
        <title>The Global Catalogue of Microorganisms (GCM) 10K type strain sequencing project: providing services to taxonomists for standard genome sequencing and annotation.</title>
        <authorList>
            <consortium name="The Broad Institute Genomics Platform"/>
            <consortium name="The Broad Institute Genome Sequencing Center for Infectious Disease"/>
            <person name="Wu L."/>
            <person name="Ma J."/>
        </authorList>
    </citation>
    <scope>NUCLEOTIDE SEQUENCE [LARGE SCALE GENOMIC DNA]</scope>
    <source>
        <strain evidence="11">CGMCC 1.16326</strain>
    </source>
</reference>
<proteinExistence type="predicted"/>
<feature type="compositionally biased region" description="Acidic residues" evidence="7">
    <location>
        <begin position="403"/>
        <end position="413"/>
    </location>
</feature>
<evidence type="ECO:0000313" key="11">
    <source>
        <dbReference type="Proteomes" id="UP001596104"/>
    </source>
</evidence>
<accession>A0ABW0HFT2</accession>
<gene>
    <name evidence="10" type="ORF">ACFPPC_21530</name>
</gene>
<feature type="region of interest" description="Disordered" evidence="7">
    <location>
        <begin position="80"/>
        <end position="101"/>
    </location>
</feature>